<dbReference type="Gene3D" id="3.90.228.10">
    <property type="match status" value="1"/>
</dbReference>
<dbReference type="InParanoid" id="J4I9Q1"/>
<dbReference type="GO" id="GO:0016779">
    <property type="term" value="F:nucleotidyltransferase activity"/>
    <property type="evidence" value="ECO:0007669"/>
    <property type="project" value="UniProtKB-KW"/>
</dbReference>
<dbReference type="InterPro" id="IPR012317">
    <property type="entry name" value="Poly(ADP-ribose)pol_cat_dom"/>
</dbReference>
<dbReference type="GeneID" id="24096462"/>
<accession>J4I9Q1</accession>
<keyword evidence="1" id="KW-0328">Glycosyltransferase</keyword>
<evidence type="ECO:0000256" key="2">
    <source>
        <dbReference type="ARBA" id="ARBA00022679"/>
    </source>
</evidence>
<protein>
    <recommendedName>
        <fullName evidence="5">UBC core domain-containing protein</fullName>
    </recommendedName>
</protein>
<dbReference type="STRING" id="599839.J4I9Q1"/>
<dbReference type="PANTHER" id="PTHR21328">
    <property type="entry name" value="POLY ADP-RIBOSE POLYMERASE FAMILY, MEMBER PARP"/>
    <property type="match status" value="1"/>
</dbReference>
<keyword evidence="4" id="KW-0520">NAD</keyword>
<dbReference type="Proteomes" id="UP000006352">
    <property type="component" value="Unassembled WGS sequence"/>
</dbReference>
<dbReference type="InterPro" id="IPR000608">
    <property type="entry name" value="UBC"/>
</dbReference>
<dbReference type="InterPro" id="IPR016135">
    <property type="entry name" value="UBQ-conjugating_enzyme/RWD"/>
</dbReference>
<keyword evidence="7" id="KW-1185">Reference proteome</keyword>
<dbReference type="SUPFAM" id="SSF56399">
    <property type="entry name" value="ADP-ribosylation"/>
    <property type="match status" value="1"/>
</dbReference>
<evidence type="ECO:0000313" key="7">
    <source>
        <dbReference type="Proteomes" id="UP000006352"/>
    </source>
</evidence>
<keyword evidence="2" id="KW-0808">Transferase</keyword>
<evidence type="ECO:0000259" key="5">
    <source>
        <dbReference type="PROSITE" id="PS50127"/>
    </source>
</evidence>
<keyword evidence="3" id="KW-0548">Nucleotidyltransferase</keyword>
<dbReference type="OrthoDB" id="109543at2759"/>
<dbReference type="SUPFAM" id="SSF54495">
    <property type="entry name" value="UBC-like"/>
    <property type="match status" value="1"/>
</dbReference>
<evidence type="ECO:0000256" key="3">
    <source>
        <dbReference type="ARBA" id="ARBA00022695"/>
    </source>
</evidence>
<dbReference type="EMBL" id="HE797039">
    <property type="protein sequence ID" value="CCM01551.1"/>
    <property type="molecule type" value="Genomic_DNA"/>
</dbReference>
<reference evidence="6 7" key="1">
    <citation type="journal article" date="2012" name="Appl. Environ. Microbiol.">
        <title>Short-read sequencing for genomic analysis of the brown rot fungus Fibroporia radiculosa.</title>
        <authorList>
            <person name="Tang J.D."/>
            <person name="Perkins A.D."/>
            <person name="Sonstegard T.S."/>
            <person name="Schroeder S.G."/>
            <person name="Burgess S.C."/>
            <person name="Diehl S.V."/>
        </authorList>
    </citation>
    <scope>NUCLEOTIDE SEQUENCE [LARGE SCALE GENOMIC DNA]</scope>
    <source>
        <strain evidence="6 7">TFFH 294</strain>
    </source>
</reference>
<dbReference type="Gene3D" id="3.10.110.10">
    <property type="entry name" value="Ubiquitin Conjugating Enzyme"/>
    <property type="match status" value="1"/>
</dbReference>
<dbReference type="Pfam" id="PF00644">
    <property type="entry name" value="PARP"/>
    <property type="match status" value="1"/>
</dbReference>
<dbReference type="InterPro" id="IPR051838">
    <property type="entry name" value="ARTD_PARP"/>
</dbReference>
<evidence type="ECO:0000256" key="1">
    <source>
        <dbReference type="ARBA" id="ARBA00022676"/>
    </source>
</evidence>
<dbReference type="GO" id="GO:0003950">
    <property type="term" value="F:NAD+ poly-ADP-ribosyltransferase activity"/>
    <property type="evidence" value="ECO:0007669"/>
    <property type="project" value="InterPro"/>
</dbReference>
<evidence type="ECO:0000256" key="4">
    <source>
        <dbReference type="ARBA" id="ARBA00023027"/>
    </source>
</evidence>
<sequence length="1045" mass="118551">MATSFVADRPLQGRKKYLGDLANLGEVSSRGGLQFSGFRIADLRVGDDEGAFRCHILDEQDERIVSLDFLISDTSEYPHNHTFFCHSVDEDAPSEVLQTIAELPEDGSRSIEEMLKRLLGNMTKVRLGSDSILQDEDEGEDVEYDYDEFDDHSDAGFGIFSTDRNAIDVKLLQHDFVDIVGFDYRPGFIQFGVDEFAISVALPVIALTRHIPPRALMAWDRRLLSKTQHLTLLIHGFRGMYPILQPDGSMSVATETRGVSPQFRVGLTANYKPKKEHVVDAVRLFGLQVRTEASPQREPPLDPPLDTERRLDHELERSTFQSFSLSSSLETLLKDHFFDVLRLRLKYDDLGWAGAEVLCWEAKRQQSKPQDVIKLLRQQIKGADDAEEELSRSYNLPPDPLLVRDRESHLNLPLIAFSYLFRRLMLCSRYCIVCHNKLSTDYEALKPYLCDNKLCTYQYYSLNQGPSLEYEICTNPETVDLLVSLAYTSAVKNELDDPLPVGMGLCVPHPDPTPLRAPNNVCDFDTLDKNQMRRAIVKLLDKLPPIADMKNHLEKPVAAGNAKPKLKDIDTSIPDAAWSILRWCVASCTAHLEEVRDPEDRIRNIDPSWRQFRFTVGAPDAEAIFKKEVALSQSQDFNAQKYPSLYAFHGSPVENWHSIIRHGLWFKKTVHGRAHGHGVYFAKDGSLSMGSYARTSDIWWPGSTIGVHQCAALAEIVNLPSQFVSQQPFFVVSQTHWIVCRYLLVKASTLNSEAGGDAVPDLDQIPWVSLDPKHPLTLSQKWIQIPEPSYKIERLLAKRQEEYFEVGPDSDDVCVFNGTLPSLPDRPIVPTPPPRDVDEWTHDPEWVSATVQHMLPPPDEAFPQATMALQRELRTMLREQEQAQSLRELGWYMPPEFVGDNLFQWIVEVHSFEKDLPVAKDMKQHGVNSLVFEIRFPPSFPHAPPFFRILKPRFLPFVRGGGGHVTGGGSMCMDLLTADGWLPSYSISAIILQIKLAISNLDPRPARLDENWDRPYEMYEAIEGFKRAARTHGWKIPAGLERLAY</sequence>
<proteinExistence type="predicted"/>
<dbReference type="PROSITE" id="PS50127">
    <property type="entry name" value="UBC_2"/>
    <property type="match status" value="1"/>
</dbReference>
<dbReference type="HOGENOM" id="CLU_003143_1_0_1"/>
<name>J4I9Q1_9APHY</name>
<gene>
    <name evidence="6" type="ORF">FIBRA_03609</name>
</gene>
<dbReference type="SMART" id="SM00212">
    <property type="entry name" value="UBCc"/>
    <property type="match status" value="1"/>
</dbReference>
<evidence type="ECO:0000313" key="6">
    <source>
        <dbReference type="EMBL" id="CCM01551.1"/>
    </source>
</evidence>
<dbReference type="CDD" id="cd23802">
    <property type="entry name" value="UBCc_UBE2Q"/>
    <property type="match status" value="1"/>
</dbReference>
<feature type="domain" description="UBC core" evidence="5">
    <location>
        <begin position="864"/>
        <end position="1038"/>
    </location>
</feature>
<dbReference type="AlphaFoldDB" id="J4I9Q1"/>
<organism evidence="6 7">
    <name type="scientific">Fibroporia radiculosa</name>
    <dbReference type="NCBI Taxonomy" id="599839"/>
    <lineage>
        <taxon>Eukaryota</taxon>
        <taxon>Fungi</taxon>
        <taxon>Dikarya</taxon>
        <taxon>Basidiomycota</taxon>
        <taxon>Agaricomycotina</taxon>
        <taxon>Agaricomycetes</taxon>
        <taxon>Polyporales</taxon>
        <taxon>Fibroporiaceae</taxon>
        <taxon>Fibroporia</taxon>
    </lineage>
</organism>
<dbReference type="RefSeq" id="XP_012180834.1">
    <property type="nucleotide sequence ID" value="XM_012325444.1"/>
</dbReference>